<dbReference type="Proteomes" id="UP001194580">
    <property type="component" value="Unassembled WGS sequence"/>
</dbReference>
<keyword evidence="1" id="KW-0880">Kelch repeat</keyword>
<dbReference type="Gene3D" id="2.120.10.80">
    <property type="entry name" value="Kelch-type beta propeller"/>
    <property type="match status" value="2"/>
</dbReference>
<feature type="region of interest" description="Disordered" evidence="3">
    <location>
        <begin position="351"/>
        <end position="384"/>
    </location>
</feature>
<dbReference type="InterPro" id="IPR015915">
    <property type="entry name" value="Kelch-typ_b-propeller"/>
</dbReference>
<dbReference type="Pfam" id="PF24681">
    <property type="entry name" value="Kelch_KLHDC2_KLHL20_DRC7"/>
    <property type="match status" value="1"/>
</dbReference>
<keyword evidence="7" id="KW-1185">Reference proteome</keyword>
<evidence type="ECO:0000256" key="2">
    <source>
        <dbReference type="ARBA" id="ARBA00022737"/>
    </source>
</evidence>
<evidence type="ECO:0000313" key="6">
    <source>
        <dbReference type="EMBL" id="KAG0273961.1"/>
    </source>
</evidence>
<dbReference type="PANTHER" id="PTHR46093:SF18">
    <property type="entry name" value="FIBRONECTIN TYPE-III DOMAIN-CONTAINING PROTEIN"/>
    <property type="match status" value="1"/>
</dbReference>
<feature type="signal peptide" evidence="5">
    <location>
        <begin position="1"/>
        <end position="41"/>
    </location>
</feature>
<evidence type="ECO:0000313" key="7">
    <source>
        <dbReference type="Proteomes" id="UP001194580"/>
    </source>
</evidence>
<sequence length="721" mass="75914">MFHSRRLQGSRRKHAAPSISLYVSTFLATLLLFLTPAPSLAQAPTPVQEMAFMRAGNYLYVQGGKFVTNDVQISVSTQLAALDLSKSWSTSSPVWKILGPGPAYNLYNGVATPDNKTLITFYNGQQFFVNIYSVDSNSWQYTTAQTSGELLQAIRTVIDPKTGLVYIDGANNMNIYNPSSRSMSQLAIPPQALTARFFSGAVYNPIRRSIMYMGGVTGALLFEPQTYITEYILDSNSWGTFPTIGDLPTPRCDHCMAISEDSNTIVMFGGRTPPPGNFTGTFYILDVPSKTWVQGPSASTRLYSACSIVGDQFVVWGGYDGKNTIDGPPIIYSFSQKKWVEQYTPPAYFASMPSAAPPGTTPNPNPNTPSNPDGSGNGNNGNSSSSSNLGGILGGVLGSLCVVAVAGVVYLYMKRRGDKAKYEAQAQQRIIQQAERTNEPARDNNTGSGGAGGGGDGSVYGGAQFKKSGDLNSLPPYVMTVRNPQSAAAVAAGDNNTGRSPQDAMAMGLHFEPHNRHDPQLLPISPLNTPMGANQQYQSPVFLPRSTGSMTTTIYNPSTPTIYDPSMANVNCTPTVGYTTIPVQTSAGLAYMSVPVQTSAPCPSGVVTSAGYGYAPVPVHIPMHNIHLNGGGAGGGGNGFAYTPVPTQSSAPTYGGYLQPVISTGTPTMGYAGFSPVQSSSQDSSPGSAHQPLVVGSGNSSSSGGGGEYYPPPPHPAASGP</sequence>
<dbReference type="PANTHER" id="PTHR46093">
    <property type="entry name" value="ACYL-COA-BINDING DOMAIN-CONTAINING PROTEIN 5"/>
    <property type="match status" value="1"/>
</dbReference>
<organism evidence="6 7">
    <name type="scientific">Linnemannia exigua</name>
    <dbReference type="NCBI Taxonomy" id="604196"/>
    <lineage>
        <taxon>Eukaryota</taxon>
        <taxon>Fungi</taxon>
        <taxon>Fungi incertae sedis</taxon>
        <taxon>Mucoromycota</taxon>
        <taxon>Mortierellomycotina</taxon>
        <taxon>Mortierellomycetes</taxon>
        <taxon>Mortierellales</taxon>
        <taxon>Mortierellaceae</taxon>
        <taxon>Linnemannia</taxon>
    </lineage>
</organism>
<feature type="compositionally biased region" description="Low complexity" evidence="3">
    <location>
        <begin position="370"/>
        <end position="384"/>
    </location>
</feature>
<keyword evidence="4" id="KW-1133">Transmembrane helix</keyword>
<keyword evidence="5" id="KW-0732">Signal</keyword>
<keyword evidence="4" id="KW-0812">Transmembrane</keyword>
<feature type="compositionally biased region" description="Gly residues" evidence="3">
    <location>
        <begin position="447"/>
        <end position="460"/>
    </location>
</feature>
<name>A0AAD4H7A3_9FUNG</name>
<evidence type="ECO:0000256" key="3">
    <source>
        <dbReference type="SAM" id="MobiDB-lite"/>
    </source>
</evidence>
<feature type="chain" id="PRO_5041971640" description="Galactose oxidase" evidence="5">
    <location>
        <begin position="42"/>
        <end position="721"/>
    </location>
</feature>
<keyword evidence="4" id="KW-0472">Membrane</keyword>
<feature type="compositionally biased region" description="Pro residues" evidence="3">
    <location>
        <begin position="710"/>
        <end position="721"/>
    </location>
</feature>
<feature type="region of interest" description="Disordered" evidence="3">
    <location>
        <begin position="673"/>
        <end position="721"/>
    </location>
</feature>
<feature type="region of interest" description="Disordered" evidence="3">
    <location>
        <begin position="433"/>
        <end position="466"/>
    </location>
</feature>
<dbReference type="InterPro" id="IPR011043">
    <property type="entry name" value="Gal_Oxase/kelch_b-propeller"/>
</dbReference>
<dbReference type="AlphaFoldDB" id="A0AAD4H7A3"/>
<evidence type="ECO:0000256" key="4">
    <source>
        <dbReference type="SAM" id="Phobius"/>
    </source>
</evidence>
<gene>
    <name evidence="6" type="ORF">BGZ95_010245</name>
</gene>
<dbReference type="EMBL" id="JAAAIL010000671">
    <property type="protein sequence ID" value="KAG0273961.1"/>
    <property type="molecule type" value="Genomic_DNA"/>
</dbReference>
<feature type="compositionally biased region" description="Low complexity" evidence="3">
    <location>
        <begin position="675"/>
        <end position="688"/>
    </location>
</feature>
<proteinExistence type="predicted"/>
<dbReference type="SUPFAM" id="SSF50965">
    <property type="entry name" value="Galactose oxidase, central domain"/>
    <property type="match status" value="1"/>
</dbReference>
<comment type="caution">
    <text evidence="6">The sequence shown here is derived from an EMBL/GenBank/DDBJ whole genome shotgun (WGS) entry which is preliminary data.</text>
</comment>
<keyword evidence="2" id="KW-0677">Repeat</keyword>
<accession>A0AAD4H7A3</accession>
<protein>
    <recommendedName>
        <fullName evidence="8">Galactose oxidase</fullName>
    </recommendedName>
</protein>
<evidence type="ECO:0000256" key="1">
    <source>
        <dbReference type="ARBA" id="ARBA00022441"/>
    </source>
</evidence>
<feature type="transmembrane region" description="Helical" evidence="4">
    <location>
        <begin position="389"/>
        <end position="412"/>
    </location>
</feature>
<reference evidence="6" key="1">
    <citation type="journal article" date="2020" name="Fungal Divers.">
        <title>Resolving the Mortierellaceae phylogeny through synthesis of multi-gene phylogenetics and phylogenomics.</title>
        <authorList>
            <person name="Vandepol N."/>
            <person name="Liber J."/>
            <person name="Desiro A."/>
            <person name="Na H."/>
            <person name="Kennedy M."/>
            <person name="Barry K."/>
            <person name="Grigoriev I.V."/>
            <person name="Miller A.N."/>
            <person name="O'Donnell K."/>
            <person name="Stajich J.E."/>
            <person name="Bonito G."/>
        </authorList>
    </citation>
    <scope>NUCLEOTIDE SEQUENCE</scope>
    <source>
        <strain evidence="6">NRRL 28262</strain>
    </source>
</reference>
<evidence type="ECO:0000256" key="5">
    <source>
        <dbReference type="SAM" id="SignalP"/>
    </source>
</evidence>
<evidence type="ECO:0008006" key="8">
    <source>
        <dbReference type="Google" id="ProtNLM"/>
    </source>
</evidence>
<feature type="compositionally biased region" description="Pro residues" evidence="3">
    <location>
        <begin position="355"/>
        <end position="369"/>
    </location>
</feature>